<feature type="transmembrane region" description="Helical" evidence="1">
    <location>
        <begin position="97"/>
        <end position="115"/>
    </location>
</feature>
<dbReference type="EMBL" id="JAVHNR010000004">
    <property type="protein sequence ID" value="KAK6344621.1"/>
    <property type="molecule type" value="Genomic_DNA"/>
</dbReference>
<keyword evidence="3" id="KW-1185">Reference proteome</keyword>
<dbReference type="Pfam" id="PF08592">
    <property type="entry name" value="Anthrone_oxy"/>
    <property type="match status" value="1"/>
</dbReference>
<name>A0AAN8RCJ9_9PEZI</name>
<organism evidence="2 3">
    <name type="scientific">Orbilia javanica</name>
    <dbReference type="NCBI Taxonomy" id="47235"/>
    <lineage>
        <taxon>Eukaryota</taxon>
        <taxon>Fungi</taxon>
        <taxon>Dikarya</taxon>
        <taxon>Ascomycota</taxon>
        <taxon>Pezizomycotina</taxon>
        <taxon>Orbiliomycetes</taxon>
        <taxon>Orbiliales</taxon>
        <taxon>Orbiliaceae</taxon>
        <taxon>Orbilia</taxon>
    </lineage>
</organism>
<evidence type="ECO:0000313" key="2">
    <source>
        <dbReference type="EMBL" id="KAK6344621.1"/>
    </source>
</evidence>
<proteinExistence type="predicted"/>
<reference evidence="2 3" key="1">
    <citation type="submission" date="2019-10" db="EMBL/GenBank/DDBJ databases">
        <authorList>
            <person name="Palmer J.M."/>
        </authorList>
    </citation>
    <scope>NUCLEOTIDE SEQUENCE [LARGE SCALE GENOMIC DNA]</scope>
    <source>
        <strain evidence="2 3">TWF718</strain>
    </source>
</reference>
<keyword evidence="1" id="KW-0812">Transmembrane</keyword>
<dbReference type="AlphaFoldDB" id="A0AAN8RCJ9"/>
<evidence type="ECO:0008006" key="4">
    <source>
        <dbReference type="Google" id="ProtNLM"/>
    </source>
</evidence>
<protein>
    <recommendedName>
        <fullName evidence="4">DUF1772-domain-containing protein</fullName>
    </recommendedName>
</protein>
<keyword evidence="1" id="KW-1133">Transmembrane helix</keyword>
<accession>A0AAN8RCJ9</accession>
<comment type="caution">
    <text evidence="2">The sequence shown here is derived from an EMBL/GenBank/DDBJ whole genome shotgun (WGS) entry which is preliminary data.</text>
</comment>
<keyword evidence="1" id="KW-0472">Membrane</keyword>
<dbReference type="InterPro" id="IPR013901">
    <property type="entry name" value="Anthrone_oxy"/>
</dbReference>
<evidence type="ECO:0000313" key="3">
    <source>
        <dbReference type="Proteomes" id="UP001313282"/>
    </source>
</evidence>
<sequence length="176" mass="19382">MPSQHAIDFQYYSRYLAVATSGILTGILITHSTLLTPLLLASPSHSTILRQFHTLQSSSSPSSSKKLITRLSLSSSLFFFAASYLRLSKSWPSAIRCWAAGCLALSVLPYSWLVMGRTVRKLEGLYEEEVEKREVEGMKEGEVVVRGEVRGLVDWWGVVNLGRVVGAGAAFLLGIF</sequence>
<feature type="transmembrane region" description="Helical" evidence="1">
    <location>
        <begin position="12"/>
        <end position="34"/>
    </location>
</feature>
<gene>
    <name evidence="2" type="ORF">TWF718_006579</name>
</gene>
<dbReference type="Proteomes" id="UP001313282">
    <property type="component" value="Unassembled WGS sequence"/>
</dbReference>
<evidence type="ECO:0000256" key="1">
    <source>
        <dbReference type="SAM" id="Phobius"/>
    </source>
</evidence>
<feature type="transmembrane region" description="Helical" evidence="1">
    <location>
        <begin position="67"/>
        <end position="85"/>
    </location>
</feature>
<feature type="transmembrane region" description="Helical" evidence="1">
    <location>
        <begin position="155"/>
        <end position="175"/>
    </location>
</feature>